<sequence>MEGYLWKKGRKVPSMKRHYAVLKGTMLSFFISQDEAQRSGAVPRRVLEVVDFRLMPGTPSSDAAHPPHLVLKYLDADGGGTLQCRADSRETQQVWLEALQHVLKEPDRLAQDEINEVQAELLKDAQRHSRAVQQATEAVEAAGRQHREQAEAEAALQQNRAIAVELNTQLETARALQHEALQKLQALQNALEEARHRVHASSIGAEDTSSFDQAMEAVERLAAKVEVAGSAEATHGRNVELLQLQTAVNAREQLELVERVHKCVEESKILRQVAAKSLEDAQRAKQRTKRLASWADESGAAEGGGHTRPSQLDPLAEGYLLCQHPMRTTMHRRYYVLTGNTLCWYADQDAYTNKMDAPSGVLHVAEVAEWDGKMKPTSPLRRLVVPFGGNSGKSNASEQHPNAFAVLTVEGKTLRCSAPLKKSQEDWISALHVGLTMPPLSPHRARAAKSRRDSFDLLASTPLSPKRPSDEPNKEEAKAATETVASQQPQEAAAAAELTSEVVVEGYLVCKSSLEETMKKKYCVLRALTLYVFTTHQEASEPESAHKRPAIRSTAYHVCGVSSWDGHATLMDYDHGFVLQTTEHQSIYCSAPSLQEKNRWVSGVQQALLKYQHDSKRGSRLFDQPSEAEDEDKAREPQRRPSYGSARREFLAILQRYYAEYHPGKLGDVPMLLARYQGREQALVEHLDRLYGTSMGKDSNVQAILSALVNPAQAPSPHPAAPSPLSAPASPATRTSGDLTDWLTWNKDTKPSFCALSGSRLERYDSEEQSRAGPPLAVFVVTGVHDYPTPSPTMNRSTMANQQLQFFLSGGYETEQQGSSSTELLVLQATTAEAKQTWMRKLRAGLNAPAPAEPSPKAQETVVISTQATTFHEKLVEFYQRHNPKRVGDVDALLSSFAGRERQLLASLDATYGTSASSDGSFAAFLPQPSPPNARPSGQSVSIHREGYLAVKHPRLGASFRRCFCVLEGTTWQCFDSSVVAHSGRSALLSDQVVSLHPVTAKLAETLAFRLETHTNGVIMLRSDAAAIVHDWIHALRAAVANQPKAVPTVGSEVTETEDSGSPFQQLRARIVAFYEKHNPSKVSDVDSLLHSFQGREGALLEQIDTVYKSSLATDPVCTSLCANLAATYAEEHPHASPAELPSESPATEAILMEGYLMKRGHKIPSMRKRYCVLVGNELSYFVTHDDSKNPGGGATTNPLGNFRVEVVGEWHGRTAAHSYEHGMELETTDGKTFFCAASSAKEKQHWVDAFRRGIALARSEQRRAELEGEGGDEGESEHARQLREQFRDKLADFYRVRNPAKLPDLDLLLSCYAQRELALLQAIDEAYGTGLAADESLLALLPPLPEQATALVTLKLDGYLKKTTGDNSSSLWKRAQTVYVAVDGLTINLFATREGFKSGGAGLGGSMTVLAVKDDDGRQAAANRFAVETSDHEWLRFEARDTMEKRLWVQVLRAALDTVLAQSLLADEDRMDPRARASGVAVDARGFLLLRLDFNCAQDEHWKRRELATPIEERGVALENGNEFVITKSTSSEKLGAEQARFRVVSTRAWVPSARCWPVTASNRAPRFPFQIVTQEQFVLSCSAATDAERAKWIRQLRLSAEQAAALEMLEEQLLETTAPMSPGRRSLVDRRERGFNDEGDVGVPPPPALAAQKEEEEPPMTGYMSFRLTQSPLSSGEARHASQVSAPHEGFVVLNMRAHIAVYEDESAYYRRDAPACEAQAVELLSEGVASIAVSTHSPKTKSTLRHFFPGAKEAVPSSLAFAVLLHPLAGDGNASADDMNNDHEAHTAMLELFPTLPSQRDLWMEAFANRIDFARGEALLADEKIMLKLERDEDVQEAEEEKKEEVTTNEAAGESDDSSESGDDSTDDSGFEDKPVTIDVSQRSEEAKETLPAESDAAASFVFRTAAMEGLLTPWQTSTSPIRLPGSSKMKPMMSVYAVLVGCRLRCYSSREAAAGAASAESSRNLLSSAEDEPPSLDVEIVACSPWEAPNASWLTIGNENENLGFKMEVKGSRHGTCFTALTIEAKHQWIQAIHHELNFVVAERSLSISERQFTQEVAAHLASIAAAAEANAAGLSYANSTKVEGYLRVRHHNLGSIWRNRFVVLQGSKLSIFSEDRDEDESKDIDDSLSSAVEEHELVGVEKWRPVFTTIGRSGGGGMKGSGFRVETSSGVYLECTAPTADDASRWRTAITAATTKETTGNTGVSRDATLPFIPGARMEGYLKLKDPQKAVEKKKKTLKTKPLKLWKTRYCVVMGSHWLVYANQAQAISSGEAPTPVAVYELVGIAVAAGDDESSADEFSIHVVPGRHVKCRARSSLERKRWVNAVEDELLTQAKTSEDLERSMKERDDKMAAREAVKSKLHEVKTDARRLSALLGEAIQNARGDSDSDCDSDARGNSSEDENSSLRQRSGPDYIDGSPESSPMRRNVGESAFPFDTLDIVKDSDSTQKGESPSAFMNWFACFFRCLPMNSNGSNGRNVIAPLGIPGYPSTAAACNAQYTCDYYEDDGYRGLTM</sequence>
<evidence type="ECO:0000256" key="2">
    <source>
        <dbReference type="SAM" id="MobiDB-lite"/>
    </source>
</evidence>
<reference evidence="6 7" key="1">
    <citation type="submission" date="2018-09" db="EMBL/GenBank/DDBJ databases">
        <title>Genomic investigation of the strawberry pathogen Phytophthora fragariae indicates pathogenicity is determined by transcriptional variation in three key races.</title>
        <authorList>
            <person name="Adams T.M."/>
            <person name="Armitage A.D."/>
            <person name="Sobczyk M.K."/>
            <person name="Bates H.J."/>
            <person name="Dunwell J.M."/>
            <person name="Nellist C.F."/>
            <person name="Harrison R.J."/>
        </authorList>
    </citation>
    <scope>NUCLEOTIDE SEQUENCE [LARGE SCALE GENOMIC DNA]</scope>
    <source>
        <strain evidence="5 6">SCRP249</strain>
        <strain evidence="4 7">SCRP324</strain>
    </source>
</reference>
<evidence type="ECO:0000313" key="6">
    <source>
        <dbReference type="Proteomes" id="UP000429607"/>
    </source>
</evidence>
<feature type="region of interest" description="Disordered" evidence="2">
    <location>
        <begin position="2387"/>
        <end position="2434"/>
    </location>
</feature>
<dbReference type="OrthoDB" id="63022at2759"/>
<dbReference type="PANTHER" id="PTHR14383:SF7">
    <property type="entry name" value="PH DOMAIN-CONTAINING PROTEIN"/>
    <property type="match status" value="1"/>
</dbReference>
<feature type="domain" description="PH" evidence="3">
    <location>
        <begin position="1"/>
        <end position="104"/>
    </location>
</feature>
<evidence type="ECO:0000256" key="1">
    <source>
        <dbReference type="SAM" id="Coils"/>
    </source>
</evidence>
<dbReference type="CDD" id="cd00821">
    <property type="entry name" value="PH"/>
    <property type="match status" value="5"/>
</dbReference>
<dbReference type="EMBL" id="QXFV01002015">
    <property type="protein sequence ID" value="KAE8994268.1"/>
    <property type="molecule type" value="Genomic_DNA"/>
</dbReference>
<dbReference type="InterPro" id="IPR011993">
    <property type="entry name" value="PH-like_dom_sf"/>
</dbReference>
<dbReference type="PROSITE" id="PS50003">
    <property type="entry name" value="PH_DOMAIN"/>
    <property type="match status" value="7"/>
</dbReference>
<evidence type="ECO:0000313" key="7">
    <source>
        <dbReference type="Proteomes" id="UP000435112"/>
    </source>
</evidence>
<dbReference type="Gene3D" id="2.30.29.30">
    <property type="entry name" value="Pleckstrin-homology domain (PH domain)/Phosphotyrosine-binding domain (PTB)"/>
    <property type="match status" value="8"/>
</dbReference>
<feature type="compositionally biased region" description="Basic and acidic residues" evidence="2">
    <location>
        <begin position="467"/>
        <end position="479"/>
    </location>
</feature>
<comment type="caution">
    <text evidence="4">The sequence shown here is derived from an EMBL/GenBank/DDBJ whole genome shotgun (WGS) entry which is preliminary data.</text>
</comment>
<dbReference type="EMBL" id="QXFU01002072">
    <property type="protein sequence ID" value="KAE8990873.1"/>
    <property type="molecule type" value="Genomic_DNA"/>
</dbReference>
<name>A0A6A3JH38_9STRA</name>
<protein>
    <recommendedName>
        <fullName evidence="3">PH domain-containing protein</fullName>
    </recommendedName>
</protein>
<dbReference type="InterPro" id="IPR001849">
    <property type="entry name" value="PH_domain"/>
</dbReference>
<feature type="region of interest" description="Disordered" evidence="2">
    <location>
        <begin position="712"/>
        <end position="736"/>
    </location>
</feature>
<organism evidence="4 7">
    <name type="scientific">Phytophthora rubi</name>
    <dbReference type="NCBI Taxonomy" id="129364"/>
    <lineage>
        <taxon>Eukaryota</taxon>
        <taxon>Sar</taxon>
        <taxon>Stramenopiles</taxon>
        <taxon>Oomycota</taxon>
        <taxon>Peronosporomycetes</taxon>
        <taxon>Peronosporales</taxon>
        <taxon>Peronosporaceae</taxon>
        <taxon>Phytophthora</taxon>
    </lineage>
</organism>
<accession>A0A6A3JH38</accession>
<feature type="region of interest" description="Disordered" evidence="2">
    <location>
        <begin position="2342"/>
        <end position="2362"/>
    </location>
</feature>
<dbReference type="Proteomes" id="UP000435112">
    <property type="component" value="Unassembled WGS sequence"/>
</dbReference>
<dbReference type="Pfam" id="PF00169">
    <property type="entry name" value="PH"/>
    <property type="match status" value="4"/>
</dbReference>
<feature type="compositionally biased region" description="Low complexity" evidence="2">
    <location>
        <begin position="723"/>
        <end position="732"/>
    </location>
</feature>
<evidence type="ECO:0000313" key="5">
    <source>
        <dbReference type="EMBL" id="KAE8994268.1"/>
    </source>
</evidence>
<feature type="compositionally biased region" description="Low complexity" evidence="2">
    <location>
        <begin position="480"/>
        <end position="492"/>
    </location>
</feature>
<feature type="region of interest" description="Disordered" evidence="2">
    <location>
        <begin position="441"/>
        <end position="492"/>
    </location>
</feature>
<feature type="region of interest" description="Disordered" evidence="2">
    <location>
        <begin position="615"/>
        <end position="643"/>
    </location>
</feature>
<feature type="region of interest" description="Disordered" evidence="2">
    <location>
        <begin position="1835"/>
        <end position="1879"/>
    </location>
</feature>
<evidence type="ECO:0000313" key="4">
    <source>
        <dbReference type="EMBL" id="KAE8990873.1"/>
    </source>
</evidence>
<gene>
    <name evidence="5" type="ORF">PR001_g20449</name>
    <name evidence="4" type="ORF">PR002_g21030</name>
</gene>
<feature type="domain" description="PH" evidence="3">
    <location>
        <begin position="2220"/>
        <end position="2336"/>
    </location>
</feature>
<keyword evidence="1" id="KW-0175">Coiled coil</keyword>
<feature type="coiled-coil region" evidence="1">
    <location>
        <begin position="147"/>
        <end position="197"/>
    </location>
</feature>
<dbReference type="SUPFAM" id="SSF50729">
    <property type="entry name" value="PH domain-like"/>
    <property type="match status" value="8"/>
</dbReference>
<feature type="domain" description="PH" evidence="3">
    <location>
        <begin position="313"/>
        <end position="436"/>
    </location>
</feature>
<dbReference type="SMART" id="SM00233">
    <property type="entry name" value="PH"/>
    <property type="match status" value="11"/>
</dbReference>
<feature type="domain" description="PH" evidence="3">
    <location>
        <begin position="2084"/>
        <end position="2200"/>
    </location>
</feature>
<feature type="compositionally biased region" description="Acidic residues" evidence="2">
    <location>
        <begin position="1856"/>
        <end position="1873"/>
    </location>
</feature>
<dbReference type="PANTHER" id="PTHR14383">
    <property type="entry name" value="SWAP-70 RECOMBINASE"/>
    <property type="match status" value="1"/>
</dbReference>
<feature type="domain" description="PH" evidence="3">
    <location>
        <begin position="942"/>
        <end position="1041"/>
    </location>
</feature>
<feature type="region of interest" description="Disordered" evidence="2">
    <location>
        <begin position="1263"/>
        <end position="1282"/>
    </location>
</feature>
<feature type="domain" description="PH" evidence="3">
    <location>
        <begin position="501"/>
        <end position="609"/>
    </location>
</feature>
<feature type="region of interest" description="Disordered" evidence="2">
    <location>
        <begin position="289"/>
        <end position="310"/>
    </location>
</feature>
<dbReference type="Proteomes" id="UP000429607">
    <property type="component" value="Unassembled WGS sequence"/>
</dbReference>
<proteinExistence type="predicted"/>
<evidence type="ECO:0000259" key="3">
    <source>
        <dbReference type="PROSITE" id="PS50003"/>
    </source>
</evidence>
<feature type="domain" description="PH" evidence="3">
    <location>
        <begin position="1150"/>
        <end position="1256"/>
    </location>
</feature>